<evidence type="ECO:0000313" key="3">
    <source>
        <dbReference type="EMBL" id="MCK9793298.1"/>
    </source>
</evidence>
<evidence type="ECO:0000256" key="2">
    <source>
        <dbReference type="SAM" id="Phobius"/>
    </source>
</evidence>
<feature type="transmembrane region" description="Helical" evidence="2">
    <location>
        <begin position="26"/>
        <end position="47"/>
    </location>
</feature>
<name>A0ABT0J1C2_9MICO</name>
<sequence length="176" mass="18322">MSGTAPGTVPGGPTPDRTGRRTGSGFGRLLVTVYGILAFAAIGRSSYELATKFTEAPVAYSLSTLSAVVYVLATVALAKGGPRWRVVAWVTVGFEAVGVLAVGAASVTSPDVFGETTVWSGFGQGYGYVPLVLPFVGLWWLWRTRPRGTRDAAPTTPEPTEPTGPLGPAAPDPEVR</sequence>
<evidence type="ECO:0000256" key="1">
    <source>
        <dbReference type="SAM" id="MobiDB-lite"/>
    </source>
</evidence>
<dbReference type="RefSeq" id="WP_416343153.1">
    <property type="nucleotide sequence ID" value="NZ_JALQCY010000002.1"/>
</dbReference>
<proteinExistence type="predicted"/>
<keyword evidence="2" id="KW-0472">Membrane</keyword>
<gene>
    <name evidence="3" type="ORF">M1843_06015</name>
</gene>
<keyword evidence="2" id="KW-0812">Transmembrane</keyword>
<dbReference type="Proteomes" id="UP001651050">
    <property type="component" value="Unassembled WGS sequence"/>
</dbReference>
<protein>
    <recommendedName>
        <fullName evidence="5">Integral membrane protein</fullName>
    </recommendedName>
</protein>
<accession>A0ABT0J1C2</accession>
<dbReference type="EMBL" id="JALQCY010000002">
    <property type="protein sequence ID" value="MCK9793298.1"/>
    <property type="molecule type" value="Genomic_DNA"/>
</dbReference>
<feature type="transmembrane region" description="Helical" evidence="2">
    <location>
        <begin position="86"/>
        <end position="105"/>
    </location>
</feature>
<feature type="transmembrane region" description="Helical" evidence="2">
    <location>
        <begin position="59"/>
        <end position="79"/>
    </location>
</feature>
<reference evidence="3 4" key="1">
    <citation type="submission" date="2022-02" db="EMBL/GenBank/DDBJ databases">
        <title>The car tank lid bacteriome: a reservoir of bacteria with potential in bioremediation of fuel.</title>
        <authorList>
            <person name="Vidal-Verdu A."/>
            <person name="Gomez-Martinez D."/>
            <person name="Latorre-Perez A."/>
            <person name="Pereto J."/>
            <person name="Porcar M."/>
        </authorList>
    </citation>
    <scope>NUCLEOTIDE SEQUENCE [LARGE SCALE GENOMIC DNA]</scope>
    <source>
        <strain evidence="3 4">4D.3</strain>
    </source>
</reference>
<evidence type="ECO:0008006" key="5">
    <source>
        <dbReference type="Google" id="ProtNLM"/>
    </source>
</evidence>
<keyword evidence="4" id="KW-1185">Reference proteome</keyword>
<feature type="region of interest" description="Disordered" evidence="1">
    <location>
        <begin position="149"/>
        <end position="176"/>
    </location>
</feature>
<organism evidence="3 4">
    <name type="scientific">Isoptericola peretonis</name>
    <dbReference type="NCBI Taxonomy" id="2918523"/>
    <lineage>
        <taxon>Bacteria</taxon>
        <taxon>Bacillati</taxon>
        <taxon>Actinomycetota</taxon>
        <taxon>Actinomycetes</taxon>
        <taxon>Micrococcales</taxon>
        <taxon>Promicromonosporaceae</taxon>
        <taxon>Isoptericola</taxon>
    </lineage>
</organism>
<feature type="transmembrane region" description="Helical" evidence="2">
    <location>
        <begin position="125"/>
        <end position="142"/>
    </location>
</feature>
<feature type="region of interest" description="Disordered" evidence="1">
    <location>
        <begin position="1"/>
        <end position="22"/>
    </location>
</feature>
<evidence type="ECO:0000313" key="4">
    <source>
        <dbReference type="Proteomes" id="UP001651050"/>
    </source>
</evidence>
<keyword evidence="2" id="KW-1133">Transmembrane helix</keyword>
<comment type="caution">
    <text evidence="3">The sequence shown here is derived from an EMBL/GenBank/DDBJ whole genome shotgun (WGS) entry which is preliminary data.</text>
</comment>